<comment type="subcellular location">
    <subcellularLocation>
        <location evidence="1">Cell membrane</location>
        <topology evidence="1">Multi-pass membrane protein</topology>
    </subcellularLocation>
</comment>
<evidence type="ECO:0000313" key="8">
    <source>
        <dbReference type="EMBL" id="MCT4333748.1"/>
    </source>
</evidence>
<keyword evidence="9" id="KW-1185">Reference proteome</keyword>
<dbReference type="Proteomes" id="UP001320702">
    <property type="component" value="Unassembled WGS sequence"/>
</dbReference>
<dbReference type="PANTHER" id="PTHR33452">
    <property type="entry name" value="OXIDOREDUCTASE CATD-RELATED"/>
    <property type="match status" value="1"/>
</dbReference>
<evidence type="ECO:0000256" key="4">
    <source>
        <dbReference type="ARBA" id="ARBA00022692"/>
    </source>
</evidence>
<comment type="caution">
    <text evidence="8">The sequence shown here is derived from an EMBL/GenBank/DDBJ whole genome shotgun (WGS) entry which is preliminary data.</text>
</comment>
<keyword evidence="6 7" id="KW-0472">Membrane</keyword>
<evidence type="ECO:0000256" key="3">
    <source>
        <dbReference type="ARBA" id="ARBA00022475"/>
    </source>
</evidence>
<evidence type="ECO:0000313" key="9">
    <source>
        <dbReference type="Proteomes" id="UP001320702"/>
    </source>
</evidence>
<keyword evidence="4 7" id="KW-0812">Transmembrane</keyword>
<evidence type="ECO:0000256" key="6">
    <source>
        <dbReference type="ARBA" id="ARBA00023136"/>
    </source>
</evidence>
<dbReference type="InterPro" id="IPR032808">
    <property type="entry name" value="DoxX"/>
</dbReference>
<gene>
    <name evidence="8" type="ORF">MU516_12825</name>
</gene>
<feature type="transmembrane region" description="Helical" evidence="7">
    <location>
        <begin position="125"/>
        <end position="149"/>
    </location>
</feature>
<name>A0ABT2KBW8_9RHOB</name>
<accession>A0ABT2KBW8</accession>
<evidence type="ECO:0000256" key="2">
    <source>
        <dbReference type="ARBA" id="ARBA00006679"/>
    </source>
</evidence>
<dbReference type="Pfam" id="PF07681">
    <property type="entry name" value="DoxX"/>
    <property type="match status" value="1"/>
</dbReference>
<evidence type="ECO:0000256" key="7">
    <source>
        <dbReference type="SAM" id="Phobius"/>
    </source>
</evidence>
<evidence type="ECO:0000256" key="1">
    <source>
        <dbReference type="ARBA" id="ARBA00004651"/>
    </source>
</evidence>
<keyword evidence="5 7" id="KW-1133">Transmembrane helix</keyword>
<feature type="transmembrane region" description="Helical" evidence="7">
    <location>
        <begin position="99"/>
        <end position="119"/>
    </location>
</feature>
<proteinExistence type="inferred from homology"/>
<evidence type="ECO:0000256" key="5">
    <source>
        <dbReference type="ARBA" id="ARBA00022989"/>
    </source>
</evidence>
<dbReference type="PANTHER" id="PTHR33452:SF1">
    <property type="entry name" value="INNER MEMBRANE PROTEIN YPHA-RELATED"/>
    <property type="match status" value="1"/>
</dbReference>
<organism evidence="8 9">
    <name type="scientific">Paracoccus maritimus</name>
    <dbReference type="NCBI Taxonomy" id="2933292"/>
    <lineage>
        <taxon>Bacteria</taxon>
        <taxon>Pseudomonadati</taxon>
        <taxon>Pseudomonadota</taxon>
        <taxon>Alphaproteobacteria</taxon>
        <taxon>Rhodobacterales</taxon>
        <taxon>Paracoccaceae</taxon>
        <taxon>Paracoccus</taxon>
    </lineage>
</organism>
<sequence>MTTTIATNRPAALLRRVNGLADHMPYAVVALAARLFPAAVFWASGQTKLDGLSLSPSAIYLFQNEYALPLIPPELAARLATTAEHVFPVLLILGLMTRLSALALLGMTAVIQIFVYPSAWQTHGLWATCFLILIARGPGAWSLDAVLGLDRDGR</sequence>
<protein>
    <submittedName>
        <fullName evidence="8">DoxX family protein</fullName>
    </submittedName>
</protein>
<comment type="similarity">
    <text evidence="2">Belongs to the DoxX family.</text>
</comment>
<dbReference type="RefSeq" id="WP_260277621.1">
    <property type="nucleotide sequence ID" value="NZ_JANAVZ010000007.1"/>
</dbReference>
<dbReference type="EMBL" id="JANAVZ010000007">
    <property type="protein sequence ID" value="MCT4333748.1"/>
    <property type="molecule type" value="Genomic_DNA"/>
</dbReference>
<reference evidence="8 9" key="1">
    <citation type="submission" date="2022-04" db="EMBL/GenBank/DDBJ databases">
        <title>Paracoccus sp. YLB-12 draft genome sequence.</title>
        <authorList>
            <person name="Yu L."/>
        </authorList>
    </citation>
    <scope>NUCLEOTIDE SEQUENCE [LARGE SCALE GENOMIC DNA]</scope>
    <source>
        <strain evidence="8 9">YLB-12</strain>
    </source>
</reference>
<keyword evidence="3" id="KW-1003">Cell membrane</keyword>
<dbReference type="InterPro" id="IPR051907">
    <property type="entry name" value="DoxX-like_oxidoreductase"/>
</dbReference>